<proteinExistence type="predicted"/>
<keyword evidence="4" id="KW-1185">Reference proteome</keyword>
<keyword evidence="2" id="KW-1133">Transmembrane helix</keyword>
<dbReference type="AlphaFoldDB" id="I4ECG0"/>
<sequence>MAHQSHTASTAHAGQVASTEQALHAAHAEHDAHAGHAVDHAGHVDLFRRRFWITLLLAIPVILYSEMVQHWLGFTSPAFPGSALIAPGLGTIIFLYGGSVFLRGGWDELKTRTPGMMLLISLAISVAFIASAATSLGFFDLEFWWELALLIVIMLLGHWQEMRALGQAQGALSALAVLLPDEASASPMTAAIPSRSPTSGPAMSCWCALVRACRPMARSSMGGRTSTSR</sequence>
<dbReference type="GO" id="GO:0055070">
    <property type="term" value="P:copper ion homeostasis"/>
    <property type="evidence" value="ECO:0007669"/>
    <property type="project" value="TreeGrafter"/>
</dbReference>
<evidence type="ECO:0000256" key="2">
    <source>
        <dbReference type="SAM" id="Phobius"/>
    </source>
</evidence>
<name>I4ECG0_9BACT</name>
<feature type="transmembrane region" description="Helical" evidence="2">
    <location>
        <begin position="84"/>
        <end position="104"/>
    </location>
</feature>
<dbReference type="GO" id="GO:0016020">
    <property type="term" value="C:membrane"/>
    <property type="evidence" value="ECO:0007669"/>
    <property type="project" value="TreeGrafter"/>
</dbReference>
<dbReference type="GO" id="GO:0005507">
    <property type="term" value="F:copper ion binding"/>
    <property type="evidence" value="ECO:0007669"/>
    <property type="project" value="TreeGrafter"/>
</dbReference>
<evidence type="ECO:0000313" key="4">
    <source>
        <dbReference type="Proteomes" id="UP000004221"/>
    </source>
</evidence>
<dbReference type="PANTHER" id="PTHR43520">
    <property type="entry name" value="ATP7, ISOFORM B"/>
    <property type="match status" value="1"/>
</dbReference>
<dbReference type="EMBL" id="CAGS01000006">
    <property type="protein sequence ID" value="CCF82372.1"/>
    <property type="molecule type" value="Genomic_DNA"/>
</dbReference>
<keyword evidence="1" id="KW-1278">Translocase</keyword>
<reference evidence="3 4" key="1">
    <citation type="journal article" date="2012" name="ISME J.">
        <title>Nitrification expanded: discovery, physiology and genomics of a nitrite-oxidizing bacterium from the phylum Chloroflexi.</title>
        <authorList>
            <person name="Sorokin D.Y."/>
            <person name="Lucker S."/>
            <person name="Vejmelkova D."/>
            <person name="Kostrikina N.A."/>
            <person name="Kleerebezem R."/>
            <person name="Rijpstra W.I."/>
            <person name="Damste J.S."/>
            <person name="Le Paslier D."/>
            <person name="Muyzer G."/>
            <person name="Wagner M."/>
            <person name="van Loosdrecht M.C."/>
            <person name="Daims H."/>
        </authorList>
    </citation>
    <scope>NUCLEOTIDE SEQUENCE [LARGE SCALE GENOMIC DNA]</scope>
    <source>
        <strain evidence="4">none</strain>
    </source>
</reference>
<dbReference type="GO" id="GO:0043682">
    <property type="term" value="F:P-type divalent copper transporter activity"/>
    <property type="evidence" value="ECO:0007669"/>
    <property type="project" value="TreeGrafter"/>
</dbReference>
<evidence type="ECO:0000313" key="3">
    <source>
        <dbReference type="EMBL" id="CCF82372.1"/>
    </source>
</evidence>
<keyword evidence="2" id="KW-0812">Transmembrane</keyword>
<dbReference type="PANTHER" id="PTHR43520:SF8">
    <property type="entry name" value="P-TYPE CU(+) TRANSPORTER"/>
    <property type="match status" value="1"/>
</dbReference>
<accession>I4ECG0</accession>
<comment type="caution">
    <text evidence="3">The sequence shown here is derived from an EMBL/GenBank/DDBJ whole genome shotgun (WGS) entry which is preliminary data.</text>
</comment>
<protein>
    <submittedName>
        <fullName evidence="3">Copper-translocating P-type ATPase</fullName>
    </submittedName>
</protein>
<gene>
    <name evidence="3" type="ORF">NITHO_1030026</name>
</gene>
<feature type="transmembrane region" description="Helical" evidence="2">
    <location>
        <begin position="51"/>
        <end position="72"/>
    </location>
</feature>
<evidence type="ECO:0000256" key="1">
    <source>
        <dbReference type="ARBA" id="ARBA00022967"/>
    </source>
</evidence>
<feature type="transmembrane region" description="Helical" evidence="2">
    <location>
        <begin position="143"/>
        <end position="159"/>
    </location>
</feature>
<dbReference type="Proteomes" id="UP000004221">
    <property type="component" value="Unassembled WGS sequence"/>
</dbReference>
<feature type="transmembrane region" description="Helical" evidence="2">
    <location>
        <begin position="116"/>
        <end position="137"/>
    </location>
</feature>
<organism evidence="3 4">
    <name type="scientific">Nitrolancea hollandica Lb</name>
    <dbReference type="NCBI Taxonomy" id="1129897"/>
    <lineage>
        <taxon>Bacteria</taxon>
        <taxon>Pseudomonadati</taxon>
        <taxon>Thermomicrobiota</taxon>
        <taxon>Thermomicrobia</taxon>
        <taxon>Sphaerobacterales</taxon>
        <taxon>Sphaerobacterineae</taxon>
        <taxon>Sphaerobacteraceae</taxon>
        <taxon>Nitrolancea</taxon>
    </lineage>
</organism>
<keyword evidence="2" id="KW-0472">Membrane</keyword>